<reference evidence="2 3" key="1">
    <citation type="journal article" date="2018" name="Front. Plant Sci.">
        <title>Red Clover (Trifolium pratense) and Zigzag Clover (T. medium) - A Picture of Genomic Similarities and Differences.</title>
        <authorList>
            <person name="Dluhosova J."/>
            <person name="Istvanek J."/>
            <person name="Nedelnik J."/>
            <person name="Repkova J."/>
        </authorList>
    </citation>
    <scope>NUCLEOTIDE SEQUENCE [LARGE SCALE GENOMIC DNA]</scope>
    <source>
        <strain evidence="3">cv. 10/8</strain>
        <tissue evidence="2">Leaf</tissue>
    </source>
</reference>
<organism evidence="2 3">
    <name type="scientific">Trifolium medium</name>
    <dbReference type="NCBI Taxonomy" id="97028"/>
    <lineage>
        <taxon>Eukaryota</taxon>
        <taxon>Viridiplantae</taxon>
        <taxon>Streptophyta</taxon>
        <taxon>Embryophyta</taxon>
        <taxon>Tracheophyta</taxon>
        <taxon>Spermatophyta</taxon>
        <taxon>Magnoliopsida</taxon>
        <taxon>eudicotyledons</taxon>
        <taxon>Gunneridae</taxon>
        <taxon>Pentapetalae</taxon>
        <taxon>rosids</taxon>
        <taxon>fabids</taxon>
        <taxon>Fabales</taxon>
        <taxon>Fabaceae</taxon>
        <taxon>Papilionoideae</taxon>
        <taxon>50 kb inversion clade</taxon>
        <taxon>NPAAA clade</taxon>
        <taxon>Hologalegina</taxon>
        <taxon>IRL clade</taxon>
        <taxon>Trifolieae</taxon>
        <taxon>Trifolium</taxon>
    </lineage>
</organism>
<keyword evidence="3" id="KW-1185">Reference proteome</keyword>
<feature type="region of interest" description="Disordered" evidence="1">
    <location>
        <begin position="57"/>
        <end position="175"/>
    </location>
</feature>
<feature type="compositionally biased region" description="Polar residues" evidence="1">
    <location>
        <begin position="16"/>
        <end position="30"/>
    </location>
</feature>
<evidence type="ECO:0000313" key="3">
    <source>
        <dbReference type="Proteomes" id="UP000265520"/>
    </source>
</evidence>
<accession>A0A392NME1</accession>
<proteinExistence type="predicted"/>
<sequence>MNEIEKFIDEGKSSRVSESNPNQQDEQITQVVVPKGKRTTLRKKRKIEKVSPLLTNADQIDGTQNKRSIPDVQPSSEIIPESPVADEESSMKKVAEDVPTLITKEDLGTEKQTMDDVAPDAVTSATAEAFKKDDSRDIPTSEAEGTITTKTQSIEKDSKVSSGENNQRSEPENQD</sequence>
<dbReference type="AlphaFoldDB" id="A0A392NME1"/>
<feature type="compositionally biased region" description="Polar residues" evidence="1">
    <location>
        <begin position="57"/>
        <end position="67"/>
    </location>
</feature>
<feature type="compositionally biased region" description="Basic and acidic residues" evidence="1">
    <location>
        <begin position="1"/>
        <end position="15"/>
    </location>
</feature>
<protein>
    <submittedName>
        <fullName evidence="2">Uncharacterized protein</fullName>
    </submittedName>
</protein>
<feature type="compositionally biased region" description="Basic and acidic residues" evidence="1">
    <location>
        <begin position="103"/>
        <end position="114"/>
    </location>
</feature>
<name>A0A392NME1_9FABA</name>
<feature type="compositionally biased region" description="Basic and acidic residues" evidence="1">
    <location>
        <begin position="129"/>
        <end position="139"/>
    </location>
</feature>
<evidence type="ECO:0000256" key="1">
    <source>
        <dbReference type="SAM" id="MobiDB-lite"/>
    </source>
</evidence>
<feature type="non-terminal residue" evidence="2">
    <location>
        <position position="175"/>
    </location>
</feature>
<feature type="region of interest" description="Disordered" evidence="1">
    <location>
        <begin position="1"/>
        <end position="43"/>
    </location>
</feature>
<comment type="caution">
    <text evidence="2">The sequence shown here is derived from an EMBL/GenBank/DDBJ whole genome shotgun (WGS) entry which is preliminary data.</text>
</comment>
<dbReference type="Proteomes" id="UP000265520">
    <property type="component" value="Unassembled WGS sequence"/>
</dbReference>
<dbReference type="EMBL" id="LXQA010043055">
    <property type="protein sequence ID" value="MCI00390.1"/>
    <property type="molecule type" value="Genomic_DNA"/>
</dbReference>
<evidence type="ECO:0000313" key="2">
    <source>
        <dbReference type="EMBL" id="MCI00390.1"/>
    </source>
</evidence>